<sequence length="181" mass="21251">MIFLCHHLPEGLKIEYLTKYFELTSCLLMAEQNNELLMKNHEFRLTGSTPIPEVNVTTHNNYNYGQTLLRGRGCGHSLGHGYGRGNNRWKIRKRKMKRKRVGKLVIMWIIHTIVVVPKVIGLVPVVHQNILLIFTKNHSKTKRKRSRQIFFYKDDIDYEYIDDTHLDIVKEKIDHLIGDGK</sequence>
<gene>
    <name evidence="1" type="ORF">IHE45_04G091700</name>
</gene>
<organism evidence="1 2">
    <name type="scientific">Dioscorea alata</name>
    <name type="common">Purple yam</name>
    <dbReference type="NCBI Taxonomy" id="55571"/>
    <lineage>
        <taxon>Eukaryota</taxon>
        <taxon>Viridiplantae</taxon>
        <taxon>Streptophyta</taxon>
        <taxon>Embryophyta</taxon>
        <taxon>Tracheophyta</taxon>
        <taxon>Spermatophyta</taxon>
        <taxon>Magnoliopsida</taxon>
        <taxon>Liliopsida</taxon>
        <taxon>Dioscoreales</taxon>
        <taxon>Dioscoreaceae</taxon>
        <taxon>Dioscorea</taxon>
    </lineage>
</organism>
<accession>A0ACB7WEK4</accession>
<evidence type="ECO:0000313" key="2">
    <source>
        <dbReference type="Proteomes" id="UP000827976"/>
    </source>
</evidence>
<reference evidence="2" key="1">
    <citation type="journal article" date="2022" name="Nat. Commun.">
        <title>Chromosome evolution and the genetic basis of agronomically important traits in greater yam.</title>
        <authorList>
            <person name="Bredeson J.V."/>
            <person name="Lyons J.B."/>
            <person name="Oniyinde I.O."/>
            <person name="Okereke N.R."/>
            <person name="Kolade O."/>
            <person name="Nnabue I."/>
            <person name="Nwadili C.O."/>
            <person name="Hribova E."/>
            <person name="Parker M."/>
            <person name="Nwogha J."/>
            <person name="Shu S."/>
            <person name="Carlson J."/>
            <person name="Kariba R."/>
            <person name="Muthemba S."/>
            <person name="Knop K."/>
            <person name="Barton G.J."/>
            <person name="Sherwood A.V."/>
            <person name="Lopez-Montes A."/>
            <person name="Asiedu R."/>
            <person name="Jamnadass R."/>
            <person name="Muchugi A."/>
            <person name="Goodstein D."/>
            <person name="Egesi C.N."/>
            <person name="Featherston J."/>
            <person name="Asfaw A."/>
            <person name="Simpson G.G."/>
            <person name="Dolezel J."/>
            <person name="Hendre P.S."/>
            <person name="Van Deynze A."/>
            <person name="Kumar P.L."/>
            <person name="Obidiegwu J.E."/>
            <person name="Bhattacharjee R."/>
            <person name="Rokhsar D.S."/>
        </authorList>
    </citation>
    <scope>NUCLEOTIDE SEQUENCE [LARGE SCALE GENOMIC DNA]</scope>
    <source>
        <strain evidence="2">cv. TDa95/00328</strain>
    </source>
</reference>
<evidence type="ECO:0000313" key="1">
    <source>
        <dbReference type="EMBL" id="KAH7686240.1"/>
    </source>
</evidence>
<proteinExistence type="predicted"/>
<comment type="caution">
    <text evidence="1">The sequence shown here is derived from an EMBL/GenBank/DDBJ whole genome shotgun (WGS) entry which is preliminary data.</text>
</comment>
<name>A0ACB7WEK4_DIOAL</name>
<dbReference type="Proteomes" id="UP000827976">
    <property type="component" value="Chromosome 4"/>
</dbReference>
<keyword evidence="2" id="KW-1185">Reference proteome</keyword>
<dbReference type="EMBL" id="CM037014">
    <property type="protein sequence ID" value="KAH7686240.1"/>
    <property type="molecule type" value="Genomic_DNA"/>
</dbReference>
<protein>
    <submittedName>
        <fullName evidence="1">Uncharacterized protein</fullName>
    </submittedName>
</protein>